<keyword evidence="5" id="KW-0378">Hydrolase</keyword>
<dbReference type="Proteomes" id="UP000295496">
    <property type="component" value="Unassembled WGS sequence"/>
</dbReference>
<dbReference type="PRINTS" id="PR00133">
    <property type="entry name" value="GLHYDRLASE3"/>
</dbReference>
<evidence type="ECO:0000256" key="6">
    <source>
        <dbReference type="ARBA" id="ARBA00023295"/>
    </source>
</evidence>
<dbReference type="PANTHER" id="PTHR30620:SF16">
    <property type="entry name" value="LYSOSOMAL BETA GLUCOSIDASE"/>
    <property type="match status" value="1"/>
</dbReference>
<keyword evidence="11" id="KW-1185">Reference proteome</keyword>
<gene>
    <name evidence="10" type="ORF">EV692_1225</name>
</gene>
<feature type="domain" description="Glycoside hydrolase family 3 C-terminal" evidence="9">
    <location>
        <begin position="508"/>
        <end position="645"/>
    </location>
</feature>
<dbReference type="RefSeq" id="WP_132301560.1">
    <property type="nucleotide sequence ID" value="NZ_CP170642.1"/>
</dbReference>
<dbReference type="Pfam" id="PF00933">
    <property type="entry name" value="Glyco_hydro_3"/>
    <property type="match status" value="1"/>
</dbReference>
<comment type="caution">
    <text evidence="10">The sequence shown here is derived from an EMBL/GenBank/DDBJ whole genome shotgun (WGS) entry which is preliminary data.</text>
</comment>
<accession>A0A4R1KZM6</accession>
<feature type="signal peptide" evidence="7">
    <location>
        <begin position="1"/>
        <end position="22"/>
    </location>
</feature>
<protein>
    <recommendedName>
        <fullName evidence="3">beta-glucosidase</fullName>
        <ecNumber evidence="3">3.2.1.21</ecNumber>
    </recommendedName>
</protein>
<evidence type="ECO:0000256" key="1">
    <source>
        <dbReference type="ARBA" id="ARBA00000448"/>
    </source>
</evidence>
<evidence type="ECO:0000256" key="2">
    <source>
        <dbReference type="ARBA" id="ARBA00005336"/>
    </source>
</evidence>
<evidence type="ECO:0000313" key="11">
    <source>
        <dbReference type="Proteomes" id="UP000295496"/>
    </source>
</evidence>
<evidence type="ECO:0000256" key="5">
    <source>
        <dbReference type="ARBA" id="ARBA00022801"/>
    </source>
</evidence>
<evidence type="ECO:0000313" key="10">
    <source>
        <dbReference type="EMBL" id="TCK70003.1"/>
    </source>
</evidence>
<dbReference type="GO" id="GO:0009251">
    <property type="term" value="P:glucan catabolic process"/>
    <property type="evidence" value="ECO:0007669"/>
    <property type="project" value="TreeGrafter"/>
</dbReference>
<dbReference type="InterPro" id="IPR001764">
    <property type="entry name" value="Glyco_hydro_3_N"/>
</dbReference>
<dbReference type="EC" id="3.2.1.21" evidence="3"/>
<dbReference type="InterPro" id="IPR036881">
    <property type="entry name" value="Glyco_hydro_3_C_sf"/>
</dbReference>
<dbReference type="Gene3D" id="3.20.20.300">
    <property type="entry name" value="Glycoside hydrolase, family 3, N-terminal domain"/>
    <property type="match status" value="1"/>
</dbReference>
<evidence type="ECO:0000259" key="9">
    <source>
        <dbReference type="Pfam" id="PF01915"/>
    </source>
</evidence>
<feature type="chain" id="PRO_5030099141" description="beta-glucosidase" evidence="7">
    <location>
        <begin position="23"/>
        <end position="647"/>
    </location>
</feature>
<dbReference type="AlphaFoldDB" id="A0A4R1KZM6"/>
<evidence type="ECO:0000256" key="3">
    <source>
        <dbReference type="ARBA" id="ARBA00012744"/>
    </source>
</evidence>
<organism evidence="10 11">
    <name type="scientific">Lonepinella koalarum</name>
    <dbReference type="NCBI Taxonomy" id="53417"/>
    <lineage>
        <taxon>Bacteria</taxon>
        <taxon>Pseudomonadati</taxon>
        <taxon>Pseudomonadota</taxon>
        <taxon>Gammaproteobacteria</taxon>
        <taxon>Pasteurellales</taxon>
        <taxon>Pasteurellaceae</taxon>
        <taxon>Lonepinella</taxon>
    </lineage>
</organism>
<dbReference type="InterPro" id="IPR036962">
    <property type="entry name" value="Glyco_hydro_3_N_sf"/>
</dbReference>
<comment type="catalytic activity">
    <reaction evidence="1">
        <text>Hydrolysis of terminal, non-reducing beta-D-glucosyl residues with release of beta-D-glucose.</text>
        <dbReference type="EC" id="3.2.1.21"/>
    </reaction>
</comment>
<evidence type="ECO:0000256" key="7">
    <source>
        <dbReference type="SAM" id="SignalP"/>
    </source>
</evidence>
<dbReference type="PANTHER" id="PTHR30620">
    <property type="entry name" value="PERIPLASMIC BETA-GLUCOSIDASE-RELATED"/>
    <property type="match status" value="1"/>
</dbReference>
<evidence type="ECO:0000256" key="4">
    <source>
        <dbReference type="ARBA" id="ARBA00022729"/>
    </source>
</evidence>
<name>A0A4R1KZM6_9PAST</name>
<dbReference type="GO" id="GO:0008422">
    <property type="term" value="F:beta-glucosidase activity"/>
    <property type="evidence" value="ECO:0007669"/>
    <property type="project" value="UniProtKB-EC"/>
</dbReference>
<keyword evidence="4 7" id="KW-0732">Signal</keyword>
<dbReference type="Gene3D" id="3.40.50.1700">
    <property type="entry name" value="Glycoside hydrolase family 3 C-terminal domain"/>
    <property type="match status" value="1"/>
</dbReference>
<proteinExistence type="inferred from homology"/>
<dbReference type="SUPFAM" id="SSF52279">
    <property type="entry name" value="Beta-D-glucan exohydrolase, C-terminal domain"/>
    <property type="match status" value="1"/>
</dbReference>
<dbReference type="InterPro" id="IPR051915">
    <property type="entry name" value="Cellulose_Degrad_GH3"/>
</dbReference>
<dbReference type="EMBL" id="SMGJ01000003">
    <property type="protein sequence ID" value="TCK70003.1"/>
    <property type="molecule type" value="Genomic_DNA"/>
</dbReference>
<dbReference type="InterPro" id="IPR017853">
    <property type="entry name" value="GH"/>
</dbReference>
<evidence type="ECO:0000259" key="8">
    <source>
        <dbReference type="Pfam" id="PF00933"/>
    </source>
</evidence>
<dbReference type="Pfam" id="PF01915">
    <property type="entry name" value="Glyco_hydro_3_C"/>
    <property type="match status" value="1"/>
</dbReference>
<dbReference type="InterPro" id="IPR002772">
    <property type="entry name" value="Glyco_hydro_3_C"/>
</dbReference>
<feature type="domain" description="Glycoside hydrolase family 3 N-terminal" evidence="8">
    <location>
        <begin position="101"/>
        <end position="434"/>
    </location>
</feature>
<sequence>MKTIFKLLPVATLVLAACVSQSVQQPELGAKILPILELNGLRFKDFNRNGKLEPFEDWRNSPEQRAKDLTTRLSIEQKVGLMFHSTLPNKKDSTTEYDLVELKNLVQTKHVNHLITRLATTPANFAEQNNLAQQVAEQTEFAIPLSVSSDPRHHFLRVAGTPVNEGFSKWPETLGFAALNDPQLTQQFGQIAGKEYRAVGIQVALSPQADLATEPRWSRVTSTFGSNPDVVSQQVGAYIEGFQQGNQGVNPQSVATIVKHWVGYGAEPNGYDGHNYYGRNAQHTADSFALHVKAFDGAFIASTAGVMPTYPILNGATVNGQPLEKVGAGYSKQLLTDLLRNEKSFKGIILSDWGITRDCTSQCTNPTKANPQTLKQVAMPWGVENLTVQQRYVKALNAGLDQFGGTDNVEPLQSAVKNGEISEQRLAQSVQRILEQKFALGLFENPYVDVTATATVFNNAETKALAHQAQQQAQVLLENNGLMPVQSGKKVYLHNVDAMIAKQYGFTVVKKRSQADFAIVRLETPFEYPHSQYFFGNLQHEGRLNFLASDKDYQVVQSLAKTHVPTIVSVYMDRPAILTNIKDKAAVLMVNFGADDNALFDVVTGKAKAQGKLPFELPRSMQAVEKQHPALPDDSENPLYPYGYSFN</sequence>
<keyword evidence="6" id="KW-0326">Glycosidase</keyword>
<dbReference type="SUPFAM" id="SSF51445">
    <property type="entry name" value="(Trans)glycosidases"/>
    <property type="match status" value="1"/>
</dbReference>
<reference evidence="10 11" key="1">
    <citation type="submission" date="2019-03" db="EMBL/GenBank/DDBJ databases">
        <title>Genomic Encyclopedia of Type Strains, Phase IV (KMG-IV): sequencing the most valuable type-strain genomes for metagenomic binning, comparative biology and taxonomic classification.</title>
        <authorList>
            <person name="Goeker M."/>
        </authorList>
    </citation>
    <scope>NUCLEOTIDE SEQUENCE [LARGE SCALE GENOMIC DNA]</scope>
    <source>
        <strain evidence="10 11">DSM 10053</strain>
    </source>
</reference>
<dbReference type="PROSITE" id="PS51257">
    <property type="entry name" value="PROKAR_LIPOPROTEIN"/>
    <property type="match status" value="1"/>
</dbReference>
<comment type="similarity">
    <text evidence="2">Belongs to the glycosyl hydrolase 3 family.</text>
</comment>